<accession>A0A3S4W2U0</accession>
<sequence length="43" mass="5623">MREWEYEWEGMWDRNKVFPLIYEKSYKEWIIDRITENSKFGRY</sequence>
<evidence type="ECO:0000313" key="1">
    <source>
        <dbReference type="EMBL" id="VEH67425.1"/>
    </source>
</evidence>
<dbReference type="EMBL" id="LR134405">
    <property type="protein sequence ID" value="VEH67425.1"/>
    <property type="molecule type" value="Genomic_DNA"/>
</dbReference>
<name>A0A3S4W2U0_9PAST</name>
<protein>
    <submittedName>
        <fullName evidence="1">Uncharacterized protein</fullName>
    </submittedName>
</protein>
<organism evidence="1 2">
    <name type="scientific">Rodentibacter pneumotropicus</name>
    <dbReference type="NCBI Taxonomy" id="758"/>
    <lineage>
        <taxon>Bacteria</taxon>
        <taxon>Pseudomonadati</taxon>
        <taxon>Pseudomonadota</taxon>
        <taxon>Gammaproteobacteria</taxon>
        <taxon>Pasteurellales</taxon>
        <taxon>Pasteurellaceae</taxon>
        <taxon>Rodentibacter</taxon>
    </lineage>
</organism>
<dbReference type="KEGG" id="rpne:NCTC8284_02611"/>
<dbReference type="STRING" id="758.GCA_000730685_02283"/>
<evidence type="ECO:0000313" key="2">
    <source>
        <dbReference type="Proteomes" id="UP000278733"/>
    </source>
</evidence>
<reference evidence="1 2" key="1">
    <citation type="submission" date="2018-12" db="EMBL/GenBank/DDBJ databases">
        <authorList>
            <consortium name="Pathogen Informatics"/>
        </authorList>
    </citation>
    <scope>NUCLEOTIDE SEQUENCE [LARGE SCALE GENOMIC DNA]</scope>
    <source>
        <strain evidence="1 2">NCTC8284</strain>
    </source>
</reference>
<gene>
    <name evidence="1" type="ORF">NCTC8284_02611</name>
</gene>
<dbReference type="Proteomes" id="UP000278733">
    <property type="component" value="Chromosome"/>
</dbReference>
<proteinExistence type="predicted"/>
<dbReference type="AlphaFoldDB" id="A0A3S4W2U0"/>